<feature type="domain" description="C2H2-type" evidence="12">
    <location>
        <begin position="406"/>
        <end position="435"/>
    </location>
</feature>
<reference evidence="13" key="1">
    <citation type="submission" date="2019-06" db="EMBL/GenBank/DDBJ databases">
        <title>G10K-VGP Goodes thornscrub tortoise genome, primary haplotype.</title>
        <authorList>
            <person name="Murphy B."/>
            <person name="Edwards T."/>
            <person name="Rhie A."/>
            <person name="Koren S."/>
            <person name="Phillippy A."/>
            <person name="Fedrigo O."/>
            <person name="Haase B."/>
            <person name="Mountcastle J."/>
            <person name="Lewin H."/>
            <person name="Damas J."/>
            <person name="Howe K."/>
            <person name="Formenti G."/>
            <person name="Myers G."/>
            <person name="Durbin R."/>
            <person name="Jarvis E.D."/>
        </authorList>
    </citation>
    <scope>NUCLEOTIDE SEQUENCE [LARGE SCALE GENOMIC DNA]</scope>
</reference>
<keyword evidence="9" id="KW-0804">Transcription</keyword>
<reference evidence="13" key="2">
    <citation type="submission" date="2025-08" db="UniProtKB">
        <authorList>
            <consortium name="Ensembl"/>
        </authorList>
    </citation>
    <scope>IDENTIFICATION</scope>
</reference>
<keyword evidence="2" id="KW-0678">Repressor</keyword>
<evidence type="ECO:0000256" key="7">
    <source>
        <dbReference type="ARBA" id="ARBA00023015"/>
    </source>
</evidence>
<evidence type="ECO:0000256" key="1">
    <source>
        <dbReference type="ARBA" id="ARBA00004123"/>
    </source>
</evidence>
<feature type="domain" description="C2H2-type" evidence="12">
    <location>
        <begin position="466"/>
        <end position="493"/>
    </location>
</feature>
<dbReference type="GO" id="GO:0008270">
    <property type="term" value="F:zinc ion binding"/>
    <property type="evidence" value="ECO:0007669"/>
    <property type="project" value="UniProtKB-KW"/>
</dbReference>
<keyword evidence="4" id="KW-0677">Repeat</keyword>
<dbReference type="SUPFAM" id="SSF57667">
    <property type="entry name" value="beta-beta-alpha zinc fingers"/>
    <property type="match status" value="2"/>
</dbReference>
<dbReference type="GeneTree" id="ENSGT00940000159405"/>
<dbReference type="GO" id="GO:0035019">
    <property type="term" value="P:somatic stem cell population maintenance"/>
    <property type="evidence" value="ECO:0007669"/>
    <property type="project" value="Ensembl"/>
</dbReference>
<dbReference type="CDD" id="cd21572">
    <property type="entry name" value="KLF10_N"/>
    <property type="match status" value="1"/>
</dbReference>
<dbReference type="GO" id="GO:0000978">
    <property type="term" value="F:RNA polymerase II cis-regulatory region sequence-specific DNA binding"/>
    <property type="evidence" value="ECO:0007669"/>
    <property type="project" value="Ensembl"/>
</dbReference>
<gene>
    <name evidence="13" type="primary">KLF10</name>
</gene>
<evidence type="ECO:0000259" key="12">
    <source>
        <dbReference type="PROSITE" id="PS50157"/>
    </source>
</evidence>
<evidence type="ECO:0000256" key="9">
    <source>
        <dbReference type="ARBA" id="ARBA00023163"/>
    </source>
</evidence>
<keyword evidence="7" id="KW-0805">Transcription regulation</keyword>
<dbReference type="FunFam" id="3.30.160.60:FF:000134">
    <property type="entry name" value="Krueppel-like factor 11"/>
    <property type="match status" value="1"/>
</dbReference>
<proteinExistence type="predicted"/>
<keyword evidence="3" id="KW-0479">Metal-binding</keyword>
<sequence length="517" mass="56280">MGSCEQKEENQGSGERAPGVKALVNRCSRSGATPSRAMLNFAASLYQPAEEGIKMITEKQNSNRHSWNSTAEKSDFEAVEALMSMSCNWKSDFKKYAELRPITPASDMSEETDDNLLPGAADFHAIPAFCLTPPYSPSDFEMSQVIHLPAAAPSAVQCRLFSDISKPVPSATFKETEKFPASRPMKAQATSVIRHTADAQLCNHRTCPVRAASVLKYQDNLSGETNIQNNGTAKQNPPCAIVSSNRAPYKSDKLPVFEEKTSTALAASPLSLIQTSTSKPQPVPGSVQQSSMIVSSPAVKANRVSPVPVICQMVPLSTNNSVVTAIVPNTASSQQSTLCQPMVFMGTQVPKGAVMFVVPQPVVQNTKAPVISPNGTRLSPIAPAPGFTPPAAKITPPIDSSRIRSHICNYPGCGKTYFKSSHLKAHVRIHTGEKPFSCSWKGCDRRFARSDELSRHRRTHTGEKKFACPMCDRRFMRSDHLTKHARRHLSAKKLPNWQMEVSKLNDIVVPPASTPAQ</sequence>
<reference evidence="13" key="3">
    <citation type="submission" date="2025-09" db="UniProtKB">
        <authorList>
            <consortium name="Ensembl"/>
        </authorList>
    </citation>
    <scope>IDENTIFICATION</scope>
</reference>
<dbReference type="GO" id="GO:0030282">
    <property type="term" value="P:bone mineralization"/>
    <property type="evidence" value="ECO:0007669"/>
    <property type="project" value="Ensembl"/>
</dbReference>
<dbReference type="GO" id="GO:0045892">
    <property type="term" value="P:negative regulation of DNA-templated transcription"/>
    <property type="evidence" value="ECO:0007669"/>
    <property type="project" value="Ensembl"/>
</dbReference>
<comment type="subcellular location">
    <subcellularLocation>
        <location evidence="1">Nucleus</location>
    </subcellularLocation>
</comment>
<keyword evidence="14" id="KW-1185">Reference proteome</keyword>
<dbReference type="PROSITE" id="PS00028">
    <property type="entry name" value="ZINC_FINGER_C2H2_1"/>
    <property type="match status" value="3"/>
</dbReference>
<dbReference type="GO" id="GO:0007623">
    <property type="term" value="P:circadian rhythm"/>
    <property type="evidence" value="ECO:0007669"/>
    <property type="project" value="Ensembl"/>
</dbReference>
<keyword evidence="8" id="KW-0238">DNA-binding</keyword>
<evidence type="ECO:0000256" key="5">
    <source>
        <dbReference type="ARBA" id="ARBA00022771"/>
    </source>
</evidence>
<evidence type="ECO:0000256" key="8">
    <source>
        <dbReference type="ARBA" id="ARBA00023125"/>
    </source>
</evidence>
<dbReference type="GO" id="GO:0005634">
    <property type="term" value="C:nucleus"/>
    <property type="evidence" value="ECO:0007669"/>
    <property type="project" value="UniProtKB-SubCell"/>
</dbReference>
<evidence type="ECO:0000313" key="14">
    <source>
        <dbReference type="Proteomes" id="UP000694390"/>
    </source>
</evidence>
<evidence type="ECO:0000256" key="3">
    <source>
        <dbReference type="ARBA" id="ARBA00022723"/>
    </source>
</evidence>
<evidence type="ECO:0000256" key="2">
    <source>
        <dbReference type="ARBA" id="ARBA00022491"/>
    </source>
</evidence>
<dbReference type="GO" id="GO:0001228">
    <property type="term" value="F:DNA-binding transcription activator activity, RNA polymerase II-specific"/>
    <property type="evidence" value="ECO:0007669"/>
    <property type="project" value="Ensembl"/>
</dbReference>
<dbReference type="InterPro" id="IPR013087">
    <property type="entry name" value="Znf_C2H2_type"/>
</dbReference>
<evidence type="ECO:0000256" key="10">
    <source>
        <dbReference type="ARBA" id="ARBA00023242"/>
    </source>
</evidence>
<accession>A0A8C4WER4</accession>
<dbReference type="Pfam" id="PF00096">
    <property type="entry name" value="zf-C2H2"/>
    <property type="match status" value="3"/>
</dbReference>
<name>A0A8C4WER4_9SAUR</name>
<protein>
    <submittedName>
        <fullName evidence="13">KLF transcription factor 10</fullName>
    </submittedName>
</protein>
<organism evidence="13 14">
    <name type="scientific">Gopherus evgoodei</name>
    <name type="common">Goodes thornscrub tortoise</name>
    <dbReference type="NCBI Taxonomy" id="1825980"/>
    <lineage>
        <taxon>Eukaryota</taxon>
        <taxon>Metazoa</taxon>
        <taxon>Chordata</taxon>
        <taxon>Craniata</taxon>
        <taxon>Vertebrata</taxon>
        <taxon>Euteleostomi</taxon>
        <taxon>Archelosauria</taxon>
        <taxon>Testudinata</taxon>
        <taxon>Testudines</taxon>
        <taxon>Cryptodira</taxon>
        <taxon>Durocryptodira</taxon>
        <taxon>Testudinoidea</taxon>
        <taxon>Testudinidae</taxon>
        <taxon>Gopherus</taxon>
    </lineage>
</organism>
<dbReference type="PROSITE" id="PS50157">
    <property type="entry name" value="ZINC_FINGER_C2H2_2"/>
    <property type="match status" value="3"/>
</dbReference>
<dbReference type="OrthoDB" id="4748970at2759"/>
<dbReference type="PANTHER" id="PTHR23235">
    <property type="entry name" value="KRUEPPEL-LIKE TRANSCRIPTION FACTOR"/>
    <property type="match status" value="1"/>
</dbReference>
<evidence type="ECO:0000256" key="11">
    <source>
        <dbReference type="PROSITE-ProRule" id="PRU00042"/>
    </source>
</evidence>
<dbReference type="FunFam" id="3.30.160.60:FF:000018">
    <property type="entry name" value="Krueppel-like factor 15"/>
    <property type="match status" value="1"/>
</dbReference>
<evidence type="ECO:0000256" key="6">
    <source>
        <dbReference type="ARBA" id="ARBA00022833"/>
    </source>
</evidence>
<dbReference type="Ensembl" id="ENSGEVT00005014815.1">
    <property type="protein sequence ID" value="ENSGEVP00005014128.1"/>
    <property type="gene ID" value="ENSGEVG00005010064.1"/>
</dbReference>
<keyword evidence="6" id="KW-0862">Zinc</keyword>
<feature type="domain" description="C2H2-type" evidence="12">
    <location>
        <begin position="436"/>
        <end position="465"/>
    </location>
</feature>
<dbReference type="RefSeq" id="XP_030409487.1">
    <property type="nucleotide sequence ID" value="XM_030553627.1"/>
</dbReference>
<dbReference type="SMART" id="SM00355">
    <property type="entry name" value="ZnF_C2H2"/>
    <property type="match status" value="3"/>
</dbReference>
<dbReference type="GO" id="GO:0001046">
    <property type="term" value="F:core promoter sequence-specific DNA binding"/>
    <property type="evidence" value="ECO:0007669"/>
    <property type="project" value="Ensembl"/>
</dbReference>
<dbReference type="Proteomes" id="UP000694390">
    <property type="component" value="Chromosome 2"/>
</dbReference>
<keyword evidence="10" id="KW-0539">Nucleus</keyword>
<dbReference type="CTD" id="7071"/>
<dbReference type="GO" id="GO:0045672">
    <property type="term" value="P:positive regulation of osteoclast differentiation"/>
    <property type="evidence" value="ECO:0007669"/>
    <property type="project" value="Ensembl"/>
</dbReference>
<dbReference type="GeneID" id="115647026"/>
<dbReference type="GO" id="GO:0009267">
    <property type="term" value="P:cellular response to starvation"/>
    <property type="evidence" value="ECO:0007669"/>
    <property type="project" value="Ensembl"/>
</dbReference>
<evidence type="ECO:0000313" key="13">
    <source>
        <dbReference type="Ensembl" id="ENSGEVP00005014128.1"/>
    </source>
</evidence>
<keyword evidence="5 11" id="KW-0863">Zinc-finger</keyword>
<evidence type="ECO:0000256" key="4">
    <source>
        <dbReference type="ARBA" id="ARBA00022737"/>
    </source>
</evidence>
<dbReference type="AlphaFoldDB" id="A0A8C4WER4"/>
<dbReference type="FunFam" id="3.30.160.60:FF:000205">
    <property type="entry name" value="Putative Krueppel-like factor 10"/>
    <property type="match status" value="1"/>
</dbReference>
<dbReference type="InterPro" id="IPR036236">
    <property type="entry name" value="Znf_C2H2_sf"/>
</dbReference>
<dbReference type="Gene3D" id="3.30.160.60">
    <property type="entry name" value="Classic Zinc Finger"/>
    <property type="match status" value="3"/>
</dbReference>
<dbReference type="PANTHER" id="PTHR23235:SF64">
    <property type="entry name" value="KRUEPPEL-LIKE FACTOR 10"/>
    <property type="match status" value="1"/>
</dbReference>